<evidence type="ECO:0000313" key="10">
    <source>
        <dbReference type="EMBL" id="KAF2892297.1"/>
    </source>
</evidence>
<sequence length="123" mass="13572">MSSVKILILCICIVILQFYSAEALECYQCKGKPDSDCAKGVISAMETVECPGGALAMCSQTDLRSGSEREFDRGCTKYSKPDLCTLLYQLAAQYPIGLKVFSCNICSTPKCNTHTTRWRCFSI</sequence>
<evidence type="ECO:0000313" key="11">
    <source>
        <dbReference type="Proteomes" id="UP000801492"/>
    </source>
</evidence>
<dbReference type="SUPFAM" id="SSF57302">
    <property type="entry name" value="Snake toxin-like"/>
    <property type="match status" value="1"/>
</dbReference>
<evidence type="ECO:0000256" key="2">
    <source>
        <dbReference type="ARBA" id="ARBA00022622"/>
    </source>
</evidence>
<dbReference type="Pfam" id="PF17064">
    <property type="entry name" value="QVR"/>
    <property type="match status" value="1"/>
</dbReference>
<reference evidence="10" key="1">
    <citation type="submission" date="2019-08" db="EMBL/GenBank/DDBJ databases">
        <title>The genome of the North American firefly Photinus pyralis.</title>
        <authorList>
            <consortium name="Photinus pyralis genome working group"/>
            <person name="Fallon T.R."/>
            <person name="Sander Lower S.E."/>
            <person name="Weng J.-K."/>
        </authorList>
    </citation>
    <scope>NUCLEOTIDE SEQUENCE</scope>
    <source>
        <strain evidence="10">TRF0915ILg1</strain>
        <tissue evidence="10">Whole body</tissue>
    </source>
</reference>
<dbReference type="EMBL" id="VTPC01008821">
    <property type="protein sequence ID" value="KAF2892297.1"/>
    <property type="molecule type" value="Genomic_DNA"/>
</dbReference>
<keyword evidence="6" id="KW-0472">Membrane</keyword>
<evidence type="ECO:0000256" key="3">
    <source>
        <dbReference type="ARBA" id="ARBA00022692"/>
    </source>
</evidence>
<dbReference type="GO" id="GO:0030431">
    <property type="term" value="P:sleep"/>
    <property type="evidence" value="ECO:0007669"/>
    <property type="project" value="InterPro"/>
</dbReference>
<dbReference type="Gene3D" id="2.10.60.10">
    <property type="entry name" value="CD59"/>
    <property type="match status" value="1"/>
</dbReference>
<proteinExistence type="predicted"/>
<evidence type="ECO:0000256" key="9">
    <source>
        <dbReference type="SAM" id="SignalP"/>
    </source>
</evidence>
<name>A0A8K0CXN2_IGNLU</name>
<dbReference type="GO" id="GO:0098552">
    <property type="term" value="C:side of membrane"/>
    <property type="evidence" value="ECO:0007669"/>
    <property type="project" value="UniProtKB-KW"/>
</dbReference>
<gene>
    <name evidence="10" type="ORF">ILUMI_13879</name>
</gene>
<evidence type="ECO:0000256" key="7">
    <source>
        <dbReference type="ARBA" id="ARBA00023180"/>
    </source>
</evidence>
<dbReference type="GO" id="GO:0032222">
    <property type="term" value="P:regulation of synaptic transmission, cholinergic"/>
    <property type="evidence" value="ECO:0007669"/>
    <property type="project" value="InterPro"/>
</dbReference>
<dbReference type="PANTHER" id="PTHR33562:SF2">
    <property type="entry name" value="PROTEIN QUIVER"/>
    <property type="match status" value="1"/>
</dbReference>
<dbReference type="InterPro" id="IPR050975">
    <property type="entry name" value="Sleep_regulator"/>
</dbReference>
<keyword evidence="7" id="KW-0325">Glycoprotein</keyword>
<evidence type="ECO:0000256" key="8">
    <source>
        <dbReference type="ARBA" id="ARBA00023288"/>
    </source>
</evidence>
<dbReference type="InterPro" id="IPR031424">
    <property type="entry name" value="QVR-like"/>
</dbReference>
<accession>A0A8K0CXN2</accession>
<protein>
    <recommendedName>
        <fullName evidence="12">Sodefrin-like factor</fullName>
    </recommendedName>
</protein>
<feature type="chain" id="PRO_5035447016" description="Sodefrin-like factor" evidence="9">
    <location>
        <begin position="24"/>
        <end position="123"/>
    </location>
</feature>
<comment type="caution">
    <text evidence="10">The sequence shown here is derived from an EMBL/GenBank/DDBJ whole genome shotgun (WGS) entry which is preliminary data.</text>
</comment>
<keyword evidence="4 9" id="KW-0732">Signal</keyword>
<keyword evidence="3" id="KW-0812">Transmembrane</keyword>
<keyword evidence="8" id="KW-0449">Lipoprotein</keyword>
<dbReference type="AlphaFoldDB" id="A0A8K0CXN2"/>
<evidence type="ECO:0000256" key="5">
    <source>
        <dbReference type="ARBA" id="ARBA00022989"/>
    </source>
</evidence>
<keyword evidence="5" id="KW-1133">Transmembrane helix</keyword>
<evidence type="ECO:0008006" key="12">
    <source>
        <dbReference type="Google" id="ProtNLM"/>
    </source>
</evidence>
<dbReference type="InterPro" id="IPR045860">
    <property type="entry name" value="Snake_toxin-like_sf"/>
</dbReference>
<comment type="subcellular location">
    <subcellularLocation>
        <location evidence="1">Membrane</location>
        <topology evidence="1">Lipid-anchor</topology>
        <topology evidence="1">GPI-anchor</topology>
    </subcellularLocation>
</comment>
<evidence type="ECO:0000256" key="1">
    <source>
        <dbReference type="ARBA" id="ARBA00004589"/>
    </source>
</evidence>
<dbReference type="PANTHER" id="PTHR33562">
    <property type="entry name" value="ATILLA, ISOFORM B-RELATED-RELATED"/>
    <property type="match status" value="1"/>
</dbReference>
<evidence type="ECO:0000256" key="6">
    <source>
        <dbReference type="ARBA" id="ARBA00023136"/>
    </source>
</evidence>
<evidence type="ECO:0000256" key="4">
    <source>
        <dbReference type="ARBA" id="ARBA00022729"/>
    </source>
</evidence>
<keyword evidence="11" id="KW-1185">Reference proteome</keyword>
<keyword evidence="2" id="KW-0336">GPI-anchor</keyword>
<dbReference type="Proteomes" id="UP000801492">
    <property type="component" value="Unassembled WGS sequence"/>
</dbReference>
<feature type="signal peptide" evidence="9">
    <location>
        <begin position="1"/>
        <end position="23"/>
    </location>
</feature>
<organism evidence="10 11">
    <name type="scientific">Ignelater luminosus</name>
    <name type="common">Cucubano</name>
    <name type="synonym">Pyrophorus luminosus</name>
    <dbReference type="NCBI Taxonomy" id="2038154"/>
    <lineage>
        <taxon>Eukaryota</taxon>
        <taxon>Metazoa</taxon>
        <taxon>Ecdysozoa</taxon>
        <taxon>Arthropoda</taxon>
        <taxon>Hexapoda</taxon>
        <taxon>Insecta</taxon>
        <taxon>Pterygota</taxon>
        <taxon>Neoptera</taxon>
        <taxon>Endopterygota</taxon>
        <taxon>Coleoptera</taxon>
        <taxon>Polyphaga</taxon>
        <taxon>Elateriformia</taxon>
        <taxon>Elateroidea</taxon>
        <taxon>Elateridae</taxon>
        <taxon>Agrypninae</taxon>
        <taxon>Pyrophorini</taxon>
        <taxon>Ignelater</taxon>
    </lineage>
</organism>
<dbReference type="OrthoDB" id="6743833at2759"/>